<comment type="caution">
    <text evidence="1">The sequence shown here is derived from an EMBL/GenBank/DDBJ whole genome shotgun (WGS) entry which is preliminary data.</text>
</comment>
<sequence length="247" mass="26467">MIGEPDAHPVRLPGYHGGPFARRPGLLADPLFWPGHLASCVRDAAAEELLFGPEHLRAGHHDFHLRLWQRGDWPVFTVPLAAGHRLHVVYRTIPEDSGIDYVVHHPDWDRAELIARVDGNFMGPGLSWPELAAAADAPGDGATGSHARLLLLLPALGDDAVPADAARRVAAALAARTAVAAPERLATVLLDHQGLCGPARWSMTGGGVRINDGGYSYRNPANRFALPEDRLARVAGALAPRPESRPA</sequence>
<evidence type="ECO:0000313" key="2">
    <source>
        <dbReference type="Proteomes" id="UP001596540"/>
    </source>
</evidence>
<keyword evidence="2" id="KW-1185">Reference proteome</keyword>
<dbReference type="EMBL" id="JBHTBH010000024">
    <property type="protein sequence ID" value="MFC7331505.1"/>
    <property type="molecule type" value="Genomic_DNA"/>
</dbReference>
<organism evidence="1 2">
    <name type="scientific">Marinactinospora rubrisoli</name>
    <dbReference type="NCBI Taxonomy" id="2715399"/>
    <lineage>
        <taxon>Bacteria</taxon>
        <taxon>Bacillati</taxon>
        <taxon>Actinomycetota</taxon>
        <taxon>Actinomycetes</taxon>
        <taxon>Streptosporangiales</taxon>
        <taxon>Nocardiopsidaceae</taxon>
        <taxon>Marinactinospora</taxon>
    </lineage>
</organism>
<evidence type="ECO:0000313" key="1">
    <source>
        <dbReference type="EMBL" id="MFC7331505.1"/>
    </source>
</evidence>
<reference evidence="2" key="1">
    <citation type="journal article" date="2019" name="Int. J. Syst. Evol. Microbiol.">
        <title>The Global Catalogue of Microorganisms (GCM) 10K type strain sequencing project: providing services to taxonomists for standard genome sequencing and annotation.</title>
        <authorList>
            <consortium name="The Broad Institute Genomics Platform"/>
            <consortium name="The Broad Institute Genome Sequencing Center for Infectious Disease"/>
            <person name="Wu L."/>
            <person name="Ma J."/>
        </authorList>
    </citation>
    <scope>NUCLEOTIDE SEQUENCE [LARGE SCALE GENOMIC DNA]</scope>
    <source>
        <strain evidence="2">CGMCC 4.7382</strain>
    </source>
</reference>
<dbReference type="RefSeq" id="WP_379874387.1">
    <property type="nucleotide sequence ID" value="NZ_JBHTBH010000024.1"/>
</dbReference>
<dbReference type="Proteomes" id="UP001596540">
    <property type="component" value="Unassembled WGS sequence"/>
</dbReference>
<name>A0ABW2KQC2_9ACTN</name>
<protein>
    <submittedName>
        <fullName evidence="1">Uncharacterized protein</fullName>
    </submittedName>
</protein>
<gene>
    <name evidence="1" type="ORF">ACFQRF_27545</name>
</gene>
<proteinExistence type="predicted"/>
<accession>A0ABW2KQC2</accession>